<dbReference type="VEuPathDB" id="VectorBase:ACON2_032522"/>
<name>A0A8W7PEE1_ANOCL</name>
<comment type="similarity">
    <text evidence="3">Belongs to the aldose epimerase family.</text>
</comment>
<dbReference type="PROSITE" id="PS00545">
    <property type="entry name" value="ALDOSE_1_EPIMERASE"/>
    <property type="match status" value="1"/>
</dbReference>
<dbReference type="SUPFAM" id="SSF74650">
    <property type="entry name" value="Galactose mutarotase-like"/>
    <property type="match status" value="1"/>
</dbReference>
<feature type="region of interest" description="Disordered" evidence="9">
    <location>
        <begin position="15"/>
        <end position="35"/>
    </location>
</feature>
<accession>A0A8W7PEE1</accession>
<evidence type="ECO:0000256" key="3">
    <source>
        <dbReference type="ARBA" id="ARBA00006206"/>
    </source>
</evidence>
<keyword evidence="6" id="KW-0119">Carbohydrate metabolism</keyword>
<evidence type="ECO:0000256" key="6">
    <source>
        <dbReference type="ARBA" id="ARBA00023277"/>
    </source>
</evidence>
<dbReference type="PANTHER" id="PTHR10091">
    <property type="entry name" value="ALDOSE-1-EPIMERASE"/>
    <property type="match status" value="1"/>
</dbReference>
<dbReference type="Pfam" id="PF01263">
    <property type="entry name" value="Aldose_epim"/>
    <property type="match status" value="1"/>
</dbReference>
<evidence type="ECO:0000256" key="2">
    <source>
        <dbReference type="ARBA" id="ARBA00004947"/>
    </source>
</evidence>
<comment type="catalytic activity">
    <reaction evidence="1">
        <text>alpha-D-galactose = beta-D-galactose</text>
        <dbReference type="Rhea" id="RHEA:28675"/>
        <dbReference type="ChEBI" id="CHEBI:27667"/>
        <dbReference type="ChEBI" id="CHEBI:28061"/>
        <dbReference type="EC" id="5.1.3.3"/>
    </reaction>
    <physiologicalReaction direction="right-to-left" evidence="1">
        <dbReference type="Rhea" id="RHEA:28677"/>
    </physiologicalReaction>
</comment>
<dbReference type="AlphaFoldDB" id="A0A8W7PEE1"/>
<keyword evidence="5" id="KW-0413">Isomerase</keyword>
<dbReference type="InterPro" id="IPR018052">
    <property type="entry name" value="Ald1_epimerase_CS"/>
</dbReference>
<comment type="pathway">
    <text evidence="2">Carbohydrate metabolism; galactose metabolism.</text>
</comment>
<dbReference type="Proteomes" id="UP000075882">
    <property type="component" value="Unassembled WGS sequence"/>
</dbReference>
<dbReference type="GO" id="GO:0006006">
    <property type="term" value="P:glucose metabolic process"/>
    <property type="evidence" value="ECO:0007669"/>
    <property type="project" value="TreeGrafter"/>
</dbReference>
<dbReference type="EnsemblMetazoa" id="ACOM029747-RA">
    <property type="protein sequence ID" value="ACOM029747-PA.1"/>
    <property type="gene ID" value="ACOM029747"/>
</dbReference>
<evidence type="ECO:0000256" key="4">
    <source>
        <dbReference type="ARBA" id="ARBA00021023"/>
    </source>
</evidence>
<dbReference type="InterPro" id="IPR014718">
    <property type="entry name" value="GH-type_carb-bd"/>
</dbReference>
<dbReference type="GO" id="GO:0033499">
    <property type="term" value="P:galactose catabolic process via UDP-galactose, Leloir pathway"/>
    <property type="evidence" value="ECO:0007669"/>
    <property type="project" value="TreeGrafter"/>
</dbReference>
<dbReference type="InterPro" id="IPR047215">
    <property type="entry name" value="Galactose_mutarotase-like"/>
</dbReference>
<dbReference type="CDD" id="cd09019">
    <property type="entry name" value="galactose_mutarotase_like"/>
    <property type="match status" value="1"/>
</dbReference>
<dbReference type="GO" id="GO:0030246">
    <property type="term" value="F:carbohydrate binding"/>
    <property type="evidence" value="ECO:0007669"/>
    <property type="project" value="InterPro"/>
</dbReference>
<evidence type="ECO:0000256" key="7">
    <source>
        <dbReference type="ARBA" id="ARBA00032729"/>
    </source>
</evidence>
<protein>
    <recommendedName>
        <fullName evidence="4">Galactose mutarotase</fullName>
    </recommendedName>
    <alternativeName>
        <fullName evidence="7">Aldose 1-epimerase</fullName>
    </alternativeName>
</protein>
<comment type="function">
    <text evidence="8">Mutarotase that catalyzes the interconversion of beta-D-galactose and alpha-D-galactose during galactose metabolism. Beta-D-galactose is metabolized in the liver into glucose 1-phosphate, the primary metabolic fuel, by the action of four enzymes that constitute the Leloir pathway: GALM, GALK1 (galactokinase), GALT (galactose-1-phosphate uridylyltransferase) and GALE (UDP-galactose-4'-epimerase). Involved in the maintenance of the equilibrium between the beta- and alpha-anomers of galactose, therefore ensuring a sufficient supply of the alpha-anomer for GALK1. Also active on D-glucose although shows a preference for galactose over glucose.</text>
</comment>
<proteinExistence type="inferred from homology"/>
<dbReference type="GO" id="GO:0004034">
    <property type="term" value="F:aldose 1-epimerase activity"/>
    <property type="evidence" value="ECO:0007669"/>
    <property type="project" value="UniProtKB-EC"/>
</dbReference>
<dbReference type="Gene3D" id="2.70.98.10">
    <property type="match status" value="1"/>
</dbReference>
<evidence type="ECO:0000256" key="5">
    <source>
        <dbReference type="ARBA" id="ARBA00023235"/>
    </source>
</evidence>
<reference evidence="10" key="1">
    <citation type="submission" date="2022-08" db="UniProtKB">
        <authorList>
            <consortium name="EnsemblMetazoa"/>
        </authorList>
    </citation>
    <scope>IDENTIFICATION</scope>
</reference>
<evidence type="ECO:0000256" key="1">
    <source>
        <dbReference type="ARBA" id="ARBA00001712"/>
    </source>
</evidence>
<sequence>LFTVHPQFALIAMSSSSAEGNGSPDNNNSRPSGASVTIKSIDSKVEQRGSVTESYEMVDTGKSAPPVTLTVDGFGTVKHPKTGATETVKRFTWQNTEGMSVQVISYGAIITVMKVPDRNGRVDDVVLGFDDIPGYQTPNNPYFGATIGRIANRVGGGRFTLNGQEFQVTKNFDKRHQLHGGKIGFDKYNWEAFVDGTAVTLTHTSPDGDEGYPGAVMVSVRYELKADNRFEALFKAASTKPTPINLTNHSYFNLAGHATGHEEIYRHVVSINADKITDTDADSIPSGKFICVGGTPYDLRIPRELGPAMAKTVGKGFDDNFCLTKGTEQGRTFTARVIHPHSGRVLEVYTDQPGVQFYTSNFMPDPNKNINPKPVNAPEYYEVTRLEPLIPEGAADPPIRGKGGAKYCKHGAFCLETQNFPDAINQPNFPSAVLNPGAQYVHEVVYKFDVLRD</sequence>
<organism evidence="10">
    <name type="scientific">Anopheles coluzzii</name>
    <name type="common">African malaria mosquito</name>
    <dbReference type="NCBI Taxonomy" id="1518534"/>
    <lineage>
        <taxon>Eukaryota</taxon>
        <taxon>Metazoa</taxon>
        <taxon>Ecdysozoa</taxon>
        <taxon>Arthropoda</taxon>
        <taxon>Hexapoda</taxon>
        <taxon>Insecta</taxon>
        <taxon>Pterygota</taxon>
        <taxon>Neoptera</taxon>
        <taxon>Endopterygota</taxon>
        <taxon>Diptera</taxon>
        <taxon>Nematocera</taxon>
        <taxon>Culicoidea</taxon>
        <taxon>Culicidae</taxon>
        <taxon>Anophelinae</taxon>
        <taxon>Anopheles</taxon>
    </lineage>
</organism>
<dbReference type="InterPro" id="IPR008183">
    <property type="entry name" value="Aldose_1/G6P_1-epimerase"/>
</dbReference>
<evidence type="ECO:0000313" key="10">
    <source>
        <dbReference type="EnsemblMetazoa" id="ACOM029747-PA.1"/>
    </source>
</evidence>
<dbReference type="InterPro" id="IPR011013">
    <property type="entry name" value="Gal_mutarotase_sf_dom"/>
</dbReference>
<evidence type="ECO:0000256" key="8">
    <source>
        <dbReference type="ARBA" id="ARBA00045743"/>
    </source>
</evidence>
<dbReference type="PANTHER" id="PTHR10091:SF0">
    <property type="entry name" value="GALACTOSE MUTAROTASE"/>
    <property type="match status" value="1"/>
</dbReference>
<evidence type="ECO:0000256" key="9">
    <source>
        <dbReference type="SAM" id="MobiDB-lite"/>
    </source>
</evidence>